<reference evidence="1 2" key="1">
    <citation type="submission" date="2016-02" db="EMBL/GenBank/DDBJ databases">
        <title>Band-tailed pigeon sequencing and assembly.</title>
        <authorList>
            <person name="Soares A.E."/>
            <person name="Novak B.J."/>
            <person name="Rice E.S."/>
            <person name="O'Connell B."/>
            <person name="Chang D."/>
            <person name="Weber S."/>
            <person name="Shapiro B."/>
        </authorList>
    </citation>
    <scope>NUCLEOTIDE SEQUENCE [LARGE SCALE GENOMIC DNA]</scope>
    <source>
        <strain evidence="1">BTP2013</strain>
        <tissue evidence="1">Blood</tissue>
    </source>
</reference>
<proteinExistence type="predicted"/>
<keyword evidence="2" id="KW-1185">Reference proteome</keyword>
<organism evidence="1 2">
    <name type="scientific">Patagioenas fasciata monilis</name>
    <dbReference type="NCBI Taxonomy" id="372326"/>
    <lineage>
        <taxon>Eukaryota</taxon>
        <taxon>Metazoa</taxon>
        <taxon>Chordata</taxon>
        <taxon>Craniata</taxon>
        <taxon>Vertebrata</taxon>
        <taxon>Euteleostomi</taxon>
        <taxon>Archelosauria</taxon>
        <taxon>Archosauria</taxon>
        <taxon>Dinosauria</taxon>
        <taxon>Saurischia</taxon>
        <taxon>Theropoda</taxon>
        <taxon>Coelurosauria</taxon>
        <taxon>Aves</taxon>
        <taxon>Neognathae</taxon>
        <taxon>Neoaves</taxon>
        <taxon>Columbimorphae</taxon>
        <taxon>Columbiformes</taxon>
        <taxon>Columbidae</taxon>
        <taxon>Patagioenas</taxon>
    </lineage>
</organism>
<dbReference type="EMBL" id="LSYS01006902">
    <property type="protein sequence ID" value="OPJ73281.1"/>
    <property type="molecule type" value="Genomic_DNA"/>
</dbReference>
<evidence type="ECO:0000313" key="2">
    <source>
        <dbReference type="Proteomes" id="UP000190648"/>
    </source>
</evidence>
<comment type="caution">
    <text evidence="1">The sequence shown here is derived from an EMBL/GenBank/DDBJ whole genome shotgun (WGS) entry which is preliminary data.</text>
</comment>
<accession>A0A1V4JM70</accession>
<evidence type="ECO:0000313" key="1">
    <source>
        <dbReference type="EMBL" id="OPJ73281.1"/>
    </source>
</evidence>
<dbReference type="Proteomes" id="UP000190648">
    <property type="component" value="Unassembled WGS sequence"/>
</dbReference>
<sequence length="99" mass="11507">MGTTGPWNYETLWHPRRYYDRVRENNTDKPPATFTLQQRKPTQVDCYCVDPKVPGCRHSIQPDTGLTTEITPTDSRQEPNVLLYCLRVPLQDLLLDFSP</sequence>
<protein>
    <submittedName>
        <fullName evidence="1">Uncharacterized protein</fullName>
    </submittedName>
</protein>
<name>A0A1V4JM70_PATFA</name>
<dbReference type="AlphaFoldDB" id="A0A1V4JM70"/>
<gene>
    <name evidence="1" type="ORF">AV530_005668</name>
</gene>